<evidence type="ECO:0000256" key="1">
    <source>
        <dbReference type="SAM" id="SignalP"/>
    </source>
</evidence>
<evidence type="ECO:0000313" key="5">
    <source>
        <dbReference type="Proteomes" id="UP001500547"/>
    </source>
</evidence>
<organism evidence="4 5">
    <name type="scientific">Viridibacterium curvum</name>
    <dbReference type="NCBI Taxonomy" id="1101404"/>
    <lineage>
        <taxon>Bacteria</taxon>
        <taxon>Pseudomonadati</taxon>
        <taxon>Pseudomonadota</taxon>
        <taxon>Betaproteobacteria</taxon>
        <taxon>Rhodocyclales</taxon>
        <taxon>Rhodocyclaceae</taxon>
        <taxon>Viridibacterium</taxon>
    </lineage>
</organism>
<feature type="chain" id="PRO_5046102063" description="PEP-CTERM sorting domain-containing protein" evidence="1">
    <location>
        <begin position="25"/>
        <end position="197"/>
    </location>
</feature>
<dbReference type="Proteomes" id="UP001500547">
    <property type="component" value="Unassembled WGS sequence"/>
</dbReference>
<accession>A0ABP9QH97</accession>
<evidence type="ECO:0000259" key="3">
    <source>
        <dbReference type="Pfam" id="PF13448"/>
    </source>
</evidence>
<dbReference type="EMBL" id="BAABLD010000005">
    <property type="protein sequence ID" value="GAA5161545.1"/>
    <property type="molecule type" value="Genomic_DNA"/>
</dbReference>
<dbReference type="InterPro" id="IPR025193">
    <property type="entry name" value="DUF4114"/>
</dbReference>
<proteinExistence type="predicted"/>
<keyword evidence="1" id="KW-0732">Signal</keyword>
<reference evidence="5" key="1">
    <citation type="journal article" date="2019" name="Int. J. Syst. Evol. Microbiol.">
        <title>The Global Catalogue of Microorganisms (GCM) 10K type strain sequencing project: providing services to taxonomists for standard genome sequencing and annotation.</title>
        <authorList>
            <consortium name="The Broad Institute Genomics Platform"/>
            <consortium name="The Broad Institute Genome Sequencing Center for Infectious Disease"/>
            <person name="Wu L."/>
            <person name="Ma J."/>
        </authorList>
    </citation>
    <scope>NUCLEOTIDE SEQUENCE [LARGE SCALE GENOMIC DNA]</scope>
    <source>
        <strain evidence="5">JCM 18715</strain>
    </source>
</reference>
<dbReference type="NCBIfam" id="TIGR02595">
    <property type="entry name" value="PEP_CTERM"/>
    <property type="match status" value="1"/>
</dbReference>
<comment type="caution">
    <text evidence="4">The sequence shown here is derived from an EMBL/GenBank/DDBJ whole genome shotgun (WGS) entry which is preliminary data.</text>
</comment>
<dbReference type="RefSeq" id="WP_345531863.1">
    <property type="nucleotide sequence ID" value="NZ_BAABLD010000005.1"/>
</dbReference>
<dbReference type="InterPro" id="IPR013424">
    <property type="entry name" value="Ice-binding_C"/>
</dbReference>
<evidence type="ECO:0008006" key="6">
    <source>
        <dbReference type="Google" id="ProtNLM"/>
    </source>
</evidence>
<dbReference type="Pfam" id="PF07589">
    <property type="entry name" value="PEP-CTERM"/>
    <property type="match status" value="1"/>
</dbReference>
<feature type="signal peptide" evidence="1">
    <location>
        <begin position="1"/>
        <end position="24"/>
    </location>
</feature>
<keyword evidence="5" id="KW-1185">Reference proteome</keyword>
<protein>
    <recommendedName>
        <fullName evidence="6">PEP-CTERM sorting domain-containing protein</fullName>
    </recommendedName>
</protein>
<feature type="domain" description="DUF4114" evidence="3">
    <location>
        <begin position="104"/>
        <end position="165"/>
    </location>
</feature>
<gene>
    <name evidence="4" type="ORF">GCM10025770_10920</name>
</gene>
<sequence>MNAKKIAFAALTAAAIGFSGASVAGPIPYPNAGVQNATSYSFTAATTGAVTAYFYGSTAGYTNELTLLINGVATGIQGLNNHSSAYGASLVLGYANAGDTLVFKMINVSPGGVGPWYSDTSMNSDKVNHVYATDFAGDSVIGAGTFVAFEDLAGGGDFNYNDETFVFTNVATSVPEPMSLLLASLGIMGLAATRRKK</sequence>
<evidence type="ECO:0000313" key="4">
    <source>
        <dbReference type="EMBL" id="GAA5161545.1"/>
    </source>
</evidence>
<evidence type="ECO:0000259" key="2">
    <source>
        <dbReference type="Pfam" id="PF07589"/>
    </source>
</evidence>
<feature type="domain" description="Ice-binding protein C-terminal" evidence="2">
    <location>
        <begin position="173"/>
        <end position="195"/>
    </location>
</feature>
<name>A0ABP9QH97_9RHOO</name>
<dbReference type="Pfam" id="PF13448">
    <property type="entry name" value="DUF4114"/>
    <property type="match status" value="1"/>
</dbReference>